<keyword evidence="2" id="KW-1133">Transmembrane helix</keyword>
<evidence type="ECO:0000313" key="4">
    <source>
        <dbReference type="Proteomes" id="UP000053477"/>
    </source>
</evidence>
<dbReference type="AlphaFoldDB" id="A0A0H2RCS8"/>
<keyword evidence="4" id="KW-1185">Reference proteome</keyword>
<feature type="region of interest" description="Disordered" evidence="1">
    <location>
        <begin position="1"/>
        <end position="42"/>
    </location>
</feature>
<accession>A0A0H2RCS8</accession>
<feature type="transmembrane region" description="Helical" evidence="2">
    <location>
        <begin position="107"/>
        <end position="140"/>
    </location>
</feature>
<feature type="compositionally biased region" description="Low complexity" evidence="1">
    <location>
        <begin position="33"/>
        <end position="42"/>
    </location>
</feature>
<evidence type="ECO:0000313" key="3">
    <source>
        <dbReference type="EMBL" id="KLO09640.1"/>
    </source>
</evidence>
<dbReference type="InParanoid" id="A0A0H2RCS8"/>
<keyword evidence="2" id="KW-0812">Transmembrane</keyword>
<reference evidence="3 4" key="1">
    <citation type="submission" date="2015-04" db="EMBL/GenBank/DDBJ databases">
        <title>Complete genome sequence of Schizopora paradoxa KUC8140, a cosmopolitan wood degrader in East Asia.</title>
        <authorList>
            <consortium name="DOE Joint Genome Institute"/>
            <person name="Min B."/>
            <person name="Park H."/>
            <person name="Jang Y."/>
            <person name="Kim J.-J."/>
            <person name="Kim K.H."/>
            <person name="Pangilinan J."/>
            <person name="Lipzen A."/>
            <person name="Riley R."/>
            <person name="Grigoriev I.V."/>
            <person name="Spatafora J.W."/>
            <person name="Choi I.-G."/>
        </authorList>
    </citation>
    <scope>NUCLEOTIDE SEQUENCE [LARGE SCALE GENOMIC DNA]</scope>
    <source>
        <strain evidence="3 4">KUC8140</strain>
    </source>
</reference>
<sequence>MTGGTVHTRNAEGGTETEAGGGNLGGWSPKPPDAAVDDGAPPCTELVSASGGGSRVVTALMLDVGEDVVVLWVKCVVCVPGRALSLLGEGVVGEVVGDADAGGESAVAVVIVVGTAAIVVVVGLVVAVAVVSLLLGNVLVVMKRVRMGVREGNGACCKGAHSKANAVVVVDTADEDVLDVENKRKKRKSEPARKIERNSNKVKMKGGGGGEWRTQSRRARTERG</sequence>
<name>A0A0H2RCS8_9AGAM</name>
<protein>
    <submittedName>
        <fullName evidence="3">Uncharacterized protein</fullName>
    </submittedName>
</protein>
<evidence type="ECO:0000256" key="1">
    <source>
        <dbReference type="SAM" id="MobiDB-lite"/>
    </source>
</evidence>
<evidence type="ECO:0000256" key="2">
    <source>
        <dbReference type="SAM" id="Phobius"/>
    </source>
</evidence>
<keyword evidence="2" id="KW-0472">Membrane</keyword>
<dbReference type="Proteomes" id="UP000053477">
    <property type="component" value="Unassembled WGS sequence"/>
</dbReference>
<dbReference type="EMBL" id="KQ086050">
    <property type="protein sequence ID" value="KLO09640.1"/>
    <property type="molecule type" value="Genomic_DNA"/>
</dbReference>
<feature type="compositionally biased region" description="Basic and acidic residues" evidence="1">
    <location>
        <begin position="189"/>
        <end position="199"/>
    </location>
</feature>
<feature type="region of interest" description="Disordered" evidence="1">
    <location>
        <begin position="181"/>
        <end position="224"/>
    </location>
</feature>
<proteinExistence type="predicted"/>
<gene>
    <name evidence="3" type="ORF">SCHPADRAFT_892969</name>
</gene>
<organism evidence="3 4">
    <name type="scientific">Schizopora paradoxa</name>
    <dbReference type="NCBI Taxonomy" id="27342"/>
    <lineage>
        <taxon>Eukaryota</taxon>
        <taxon>Fungi</taxon>
        <taxon>Dikarya</taxon>
        <taxon>Basidiomycota</taxon>
        <taxon>Agaricomycotina</taxon>
        <taxon>Agaricomycetes</taxon>
        <taxon>Hymenochaetales</taxon>
        <taxon>Schizoporaceae</taxon>
        <taxon>Schizopora</taxon>
    </lineage>
</organism>